<dbReference type="AlphaFoldDB" id="A0A160T8K2"/>
<keyword evidence="8" id="KW-1185">Reference proteome</keyword>
<feature type="transmembrane region" description="Helical" evidence="5">
    <location>
        <begin position="155"/>
        <end position="177"/>
    </location>
</feature>
<dbReference type="InterPro" id="IPR011701">
    <property type="entry name" value="MFS"/>
</dbReference>
<name>A0A160T8K2_9CHLR</name>
<dbReference type="OrthoDB" id="9810492at2"/>
<feature type="transmembrane region" description="Helical" evidence="5">
    <location>
        <begin position="123"/>
        <end position="143"/>
    </location>
</feature>
<evidence type="ECO:0000313" key="7">
    <source>
        <dbReference type="EMBL" id="CUS05748.1"/>
    </source>
</evidence>
<feature type="transmembrane region" description="Helical" evidence="5">
    <location>
        <begin position="237"/>
        <end position="255"/>
    </location>
</feature>
<organism evidence="7 8">
    <name type="scientific">Candidatus Promineifilum breve</name>
    <dbReference type="NCBI Taxonomy" id="1806508"/>
    <lineage>
        <taxon>Bacteria</taxon>
        <taxon>Bacillati</taxon>
        <taxon>Chloroflexota</taxon>
        <taxon>Ardenticatenia</taxon>
        <taxon>Candidatus Promineifilales</taxon>
        <taxon>Candidatus Promineifilaceae</taxon>
        <taxon>Candidatus Promineifilum</taxon>
    </lineage>
</organism>
<dbReference type="PANTHER" id="PTHR23525">
    <property type="entry name" value="TRANSPORTER, PUTATIVE-RELATED"/>
    <property type="match status" value="1"/>
</dbReference>
<dbReference type="SUPFAM" id="SSF103473">
    <property type="entry name" value="MFS general substrate transporter"/>
    <property type="match status" value="1"/>
</dbReference>
<feature type="domain" description="Major facilitator superfamily (MFS) profile" evidence="6">
    <location>
        <begin position="29"/>
        <end position="434"/>
    </location>
</feature>
<feature type="transmembrane region" description="Helical" evidence="5">
    <location>
        <begin position="307"/>
        <end position="327"/>
    </location>
</feature>
<evidence type="ECO:0000256" key="1">
    <source>
        <dbReference type="ARBA" id="ARBA00004651"/>
    </source>
</evidence>
<dbReference type="EMBL" id="LN890656">
    <property type="protein sequence ID" value="CUS05748.1"/>
    <property type="molecule type" value="Genomic_DNA"/>
</dbReference>
<feature type="transmembrane region" description="Helical" evidence="5">
    <location>
        <begin position="339"/>
        <end position="361"/>
    </location>
</feature>
<evidence type="ECO:0000256" key="3">
    <source>
        <dbReference type="ARBA" id="ARBA00022989"/>
    </source>
</evidence>
<dbReference type="RefSeq" id="WP_095045118.1">
    <property type="nucleotide sequence ID" value="NZ_LN890656.1"/>
</dbReference>
<proteinExistence type="predicted"/>
<dbReference type="InterPro" id="IPR020846">
    <property type="entry name" value="MFS_dom"/>
</dbReference>
<evidence type="ECO:0000259" key="6">
    <source>
        <dbReference type="PROSITE" id="PS50850"/>
    </source>
</evidence>
<gene>
    <name evidence="7" type="ORF">CFX0092_B0214</name>
</gene>
<accession>A0A160T8K2</accession>
<evidence type="ECO:0000313" key="8">
    <source>
        <dbReference type="Proteomes" id="UP000215027"/>
    </source>
</evidence>
<keyword evidence="2 5" id="KW-0812">Transmembrane</keyword>
<keyword evidence="3 5" id="KW-1133">Transmembrane helix</keyword>
<dbReference type="Gene3D" id="1.20.1250.20">
    <property type="entry name" value="MFS general substrate transporter like domains"/>
    <property type="match status" value="1"/>
</dbReference>
<dbReference type="InterPro" id="IPR036259">
    <property type="entry name" value="MFS_trans_sf"/>
</dbReference>
<dbReference type="Pfam" id="PF07690">
    <property type="entry name" value="MFS_1"/>
    <property type="match status" value="1"/>
</dbReference>
<feature type="transmembrane region" description="Helical" evidence="5">
    <location>
        <begin position="373"/>
        <end position="392"/>
    </location>
</feature>
<dbReference type="Proteomes" id="UP000215027">
    <property type="component" value="Chromosome II"/>
</dbReference>
<feature type="transmembrane region" description="Helical" evidence="5">
    <location>
        <begin position="96"/>
        <end position="117"/>
    </location>
</feature>
<evidence type="ECO:0000256" key="4">
    <source>
        <dbReference type="ARBA" id="ARBA00023136"/>
    </source>
</evidence>
<dbReference type="GO" id="GO:0005886">
    <property type="term" value="C:plasma membrane"/>
    <property type="evidence" value="ECO:0007669"/>
    <property type="project" value="UniProtKB-SubCell"/>
</dbReference>
<feature type="transmembrane region" description="Helical" evidence="5">
    <location>
        <begin position="404"/>
        <end position="425"/>
    </location>
</feature>
<dbReference type="PROSITE" id="PS50850">
    <property type="entry name" value="MFS"/>
    <property type="match status" value="1"/>
</dbReference>
<sequence>MSSPTPTLTARAQRGAAAYLANVRLFSRNVWLVLLFGMGSGLTFGVFLFTFNFYVLSLGPRYDEAFLGTLQSAASFATIALALPAAWVAQRYPPKWVMIAGGLIGAVAYLGIVLFPAAGPLVAFRMLAGASMSLGGVAAAPFLMANSGERERQWVFSFQAGLSTVASFFGNLMAGFLPGRLGALFGAGPTDTLSYQLALGSMVALSALAIIPLFFIRRTAAPTGPPPELPWVQLRHDWRLFAIILLPSLIIGLGAGLMQPFMNVYFRNVYQKPDAAIGVVFALGGLAMAVAFFLGPPLADRLGKIQTVMLTQALSIPFLIILGLGAWLVPAGLVRPELFFYLAGLAYIFRLALMNLSNPIYQTFILERVPEQAQALAISLTNLVFQVGWFIMPQVSGRLQVTHGPAGFAYVFAGVTALYATAIVVEKAFFGNRD</sequence>
<feature type="transmembrane region" description="Helical" evidence="5">
    <location>
        <begin position="197"/>
        <end position="216"/>
    </location>
</feature>
<dbReference type="PANTHER" id="PTHR23525:SF1">
    <property type="entry name" value="NODULIN-LIKE DOMAIN-CONTAINING PROTEIN"/>
    <property type="match status" value="1"/>
</dbReference>
<comment type="subcellular location">
    <subcellularLocation>
        <location evidence="1">Cell membrane</location>
        <topology evidence="1">Multi-pass membrane protein</topology>
    </subcellularLocation>
</comment>
<feature type="transmembrane region" description="Helical" evidence="5">
    <location>
        <begin position="66"/>
        <end position="89"/>
    </location>
</feature>
<feature type="transmembrane region" description="Helical" evidence="5">
    <location>
        <begin position="275"/>
        <end position="295"/>
    </location>
</feature>
<keyword evidence="4 5" id="KW-0472">Membrane</keyword>
<evidence type="ECO:0000256" key="2">
    <source>
        <dbReference type="ARBA" id="ARBA00022692"/>
    </source>
</evidence>
<protein>
    <submittedName>
        <fullName evidence="7">Permease (Major facilitator superfamily)</fullName>
    </submittedName>
</protein>
<reference evidence="7" key="1">
    <citation type="submission" date="2016-01" db="EMBL/GenBank/DDBJ databases">
        <authorList>
            <person name="Mcilroy J.S."/>
            <person name="Karst M S."/>
            <person name="Albertsen M."/>
        </authorList>
    </citation>
    <scope>NUCLEOTIDE SEQUENCE</scope>
    <source>
        <strain evidence="7">Cfx-K</strain>
    </source>
</reference>
<evidence type="ECO:0000256" key="5">
    <source>
        <dbReference type="SAM" id="Phobius"/>
    </source>
</evidence>
<feature type="transmembrane region" description="Helical" evidence="5">
    <location>
        <begin position="30"/>
        <end position="54"/>
    </location>
</feature>
<dbReference type="GO" id="GO:0022857">
    <property type="term" value="F:transmembrane transporter activity"/>
    <property type="evidence" value="ECO:0007669"/>
    <property type="project" value="InterPro"/>
</dbReference>
<dbReference type="KEGG" id="pbf:CFX0092_B0214"/>